<dbReference type="InterPro" id="IPR005236">
    <property type="entry name" value="Dihydropt_synth"/>
</dbReference>
<evidence type="ECO:0000313" key="3">
    <source>
        <dbReference type="EMBL" id="WWQ61338.1"/>
    </source>
</evidence>
<protein>
    <submittedName>
        <fullName evidence="3">Dihydropteroate synthase-like protein</fullName>
    </submittedName>
</protein>
<dbReference type="Pfam" id="PF14251">
    <property type="entry name" value="PterinBD-DUF4346"/>
    <property type="match status" value="1"/>
</dbReference>
<gene>
    <name evidence="3" type="ORF">V6M85_04465</name>
</gene>
<dbReference type="NCBIfam" id="TIGR00284">
    <property type="entry name" value="dihydropteroate synthase-like protein"/>
    <property type="match status" value="1"/>
</dbReference>
<reference evidence="3 4" key="1">
    <citation type="submission" date="2024-02" db="EMBL/GenBank/DDBJ databases">
        <title>STSV induces naive adaptation in Sulfolobus.</title>
        <authorList>
            <person name="Xiang X."/>
            <person name="Song M."/>
        </authorList>
    </citation>
    <scope>NUCLEOTIDE SEQUENCE [LARGE SCALE GENOMIC DNA]</scope>
    <source>
        <strain evidence="3 4">RT2</strain>
    </source>
</reference>
<proteinExistence type="predicted"/>
<dbReference type="PROSITE" id="PS50972">
    <property type="entry name" value="PTERIN_BINDING"/>
    <property type="match status" value="1"/>
</dbReference>
<dbReference type="RefSeq" id="WP_338603513.1">
    <property type="nucleotide sequence ID" value="NZ_CP146016.1"/>
</dbReference>
<evidence type="ECO:0000313" key="4">
    <source>
        <dbReference type="Proteomes" id="UP001432202"/>
    </source>
</evidence>
<dbReference type="Proteomes" id="UP001432202">
    <property type="component" value="Chromosome"/>
</dbReference>
<feature type="domain" description="Pterin-binding" evidence="2">
    <location>
        <begin position="135"/>
        <end position="361"/>
    </location>
</feature>
<dbReference type="GO" id="GO:0042558">
    <property type="term" value="P:pteridine-containing compound metabolic process"/>
    <property type="evidence" value="ECO:0007669"/>
    <property type="project" value="InterPro"/>
</dbReference>
<sequence length="499" mass="55827">MKVLIVTGTLAAPVLSEVIKNIKDVEIKLKVLNYPVASLMSTKFIAENLKQSNLRNIDYILLPGLVYGDAKVIEEVTGIKTYKGTEEAWDLPKVIEALKKGTQLSTTEPADKIINQIENTEDKLKAIEKEAKIAFELNGIRIPIRPPPFRVFLEVDSKQNVEEIERVKRNIDVVVLGFPVGHFDLDEVRHKVKELVDKGYVVGIDAESPRELKEGVKTGASIVFNLNEFNIEELEEIKKESAFVVAPFSVENKGEITVKLINKAKDKGYDRLIADPILSPPLKGLVNSIIDYKYVREKLPETPILMGILNVSELIDADSIGVNAVLTAIAGELGIANLLIMEKGKTRGSSWELSQATKMISIALKENRLPKDLGIDLLILKDKRRYRENVKADIVVNGNIEPIMDESGFAKIFVSNDGFGVEWIGKDKIVIKGKDGLSIGRTLIRRVRNISSEHALYIGYELAKAEIAYQLDKNYIQDKPLFKKIRNENFDTEHNGKES</sequence>
<dbReference type="InterPro" id="IPR011005">
    <property type="entry name" value="Dihydropteroate_synth-like_sf"/>
</dbReference>
<dbReference type="Pfam" id="PF20123">
    <property type="entry name" value="DUF6513"/>
    <property type="match status" value="1"/>
</dbReference>
<feature type="coiled-coil region" evidence="1">
    <location>
        <begin position="110"/>
        <end position="137"/>
    </location>
</feature>
<dbReference type="InterPro" id="IPR000489">
    <property type="entry name" value="Pterin-binding_dom"/>
</dbReference>
<dbReference type="EMBL" id="CP146016">
    <property type="protein sequence ID" value="WWQ61338.1"/>
    <property type="molecule type" value="Genomic_DNA"/>
</dbReference>
<organism evidence="3 4">
    <name type="scientific">Sulfolobus tengchongensis</name>
    <dbReference type="NCBI Taxonomy" id="207809"/>
    <lineage>
        <taxon>Archaea</taxon>
        <taxon>Thermoproteota</taxon>
        <taxon>Thermoprotei</taxon>
        <taxon>Sulfolobales</taxon>
        <taxon>Sulfolobaceae</taxon>
        <taxon>Sulfolobus</taxon>
    </lineage>
</organism>
<dbReference type="InterPro" id="IPR025595">
    <property type="entry name" value="PterinBD-DUF4346"/>
</dbReference>
<dbReference type="GeneID" id="89335995"/>
<keyword evidence="1" id="KW-0175">Coiled coil</keyword>
<keyword evidence="4" id="KW-1185">Reference proteome</keyword>
<evidence type="ECO:0000259" key="2">
    <source>
        <dbReference type="PROSITE" id="PS50972"/>
    </source>
</evidence>
<dbReference type="InterPro" id="IPR045406">
    <property type="entry name" value="DUF6513"/>
</dbReference>
<dbReference type="AlphaFoldDB" id="A0AAX4L546"/>
<evidence type="ECO:0000256" key="1">
    <source>
        <dbReference type="SAM" id="Coils"/>
    </source>
</evidence>
<name>A0AAX4L546_9CREN</name>
<dbReference type="SUPFAM" id="SSF51717">
    <property type="entry name" value="Dihydropteroate synthetase-like"/>
    <property type="match status" value="1"/>
</dbReference>
<accession>A0AAX4L546</accession>